<dbReference type="Proteomes" id="UP000237025">
    <property type="component" value="Unassembled WGS sequence"/>
</dbReference>
<keyword evidence="4" id="KW-1185">Reference proteome</keyword>
<reference evidence="3 4" key="1">
    <citation type="submission" date="2018-02" db="EMBL/GenBank/DDBJ databases">
        <title>Lelliotia aquatilis sp. nov., isolated from drinking water.</title>
        <authorList>
            <person name="Kaempfer P."/>
            <person name="Glaeser S."/>
            <person name="Exner M."/>
            <person name="Doijad S."/>
            <person name="Chakraborty T."/>
        </authorList>
    </citation>
    <scope>NUCLEOTIDE SEQUENCE [LARGE SCALE GENOMIC DNA]</scope>
    <source>
        <strain evidence="3 4">6331-17</strain>
    </source>
</reference>
<sequence>MINVLIKDDNAFYDWSIHNFLSEIFSQEYQKRVKLTLEFTHQTVRQADMIIMGMCQGEHFTCHPELHSRTKGVIVGLMDKKPVNTAPSPECIGDIVYIERRAPLRVIRDGIIHVWKGHEETRCSNCYTCRHRALSPQQTRIMAGFYSGKNVPQIARELNLSEKTIFSHKYHMMAKFNLSTDYELLLLLERLYERRLYPHLFTK</sequence>
<dbReference type="InterPro" id="IPR000792">
    <property type="entry name" value="Tscrpt_reg_LuxR_C"/>
</dbReference>
<dbReference type="Pfam" id="PF00196">
    <property type="entry name" value="GerE"/>
    <property type="match status" value="1"/>
</dbReference>
<dbReference type="InterPro" id="IPR016032">
    <property type="entry name" value="Sig_transdc_resp-reg_C-effctor"/>
</dbReference>
<proteinExistence type="predicted"/>
<dbReference type="EMBL" id="PQVW01000001">
    <property type="protein sequence ID" value="POZ33552.1"/>
    <property type="molecule type" value="Genomic_DNA"/>
</dbReference>
<protein>
    <submittedName>
        <fullName evidence="3">Helix-turn-helix transcriptional regulator</fullName>
    </submittedName>
</protein>
<dbReference type="SMART" id="SM00421">
    <property type="entry name" value="HTH_LUXR"/>
    <property type="match status" value="1"/>
</dbReference>
<dbReference type="SUPFAM" id="SSF46894">
    <property type="entry name" value="C-terminal effector domain of the bipartite response regulators"/>
    <property type="match status" value="1"/>
</dbReference>
<feature type="domain" description="HTH luxR-type" evidence="2">
    <location>
        <begin position="127"/>
        <end position="192"/>
    </location>
</feature>
<evidence type="ECO:0000313" key="3">
    <source>
        <dbReference type="EMBL" id="POZ33552.1"/>
    </source>
</evidence>
<name>A0ABX5A7V4_9ENTR</name>
<evidence type="ECO:0000313" key="4">
    <source>
        <dbReference type="Proteomes" id="UP000237025"/>
    </source>
</evidence>
<dbReference type="InterPro" id="IPR036388">
    <property type="entry name" value="WH-like_DNA-bd_sf"/>
</dbReference>
<dbReference type="Gene3D" id="1.10.10.10">
    <property type="entry name" value="Winged helix-like DNA-binding domain superfamily/Winged helix DNA-binding domain"/>
    <property type="match status" value="1"/>
</dbReference>
<evidence type="ECO:0000256" key="1">
    <source>
        <dbReference type="ARBA" id="ARBA00023125"/>
    </source>
</evidence>
<accession>A0ABX5A7V4</accession>
<keyword evidence="1" id="KW-0238">DNA-binding</keyword>
<gene>
    <name evidence="3" type="ORF">C3712_00120</name>
</gene>
<organism evidence="3 4">
    <name type="scientific">Lelliottia aquatilis</name>
    <dbReference type="NCBI Taxonomy" id="2080838"/>
    <lineage>
        <taxon>Bacteria</taxon>
        <taxon>Pseudomonadati</taxon>
        <taxon>Pseudomonadota</taxon>
        <taxon>Gammaproteobacteria</taxon>
        <taxon>Enterobacterales</taxon>
        <taxon>Enterobacteriaceae</taxon>
        <taxon>Lelliottia</taxon>
    </lineage>
</organism>
<dbReference type="PROSITE" id="PS00622">
    <property type="entry name" value="HTH_LUXR_1"/>
    <property type="match status" value="1"/>
</dbReference>
<dbReference type="RefSeq" id="WP_103949083.1">
    <property type="nucleotide sequence ID" value="NZ_PQVT01000001.1"/>
</dbReference>
<dbReference type="PROSITE" id="PS50043">
    <property type="entry name" value="HTH_LUXR_2"/>
    <property type="match status" value="1"/>
</dbReference>
<dbReference type="PRINTS" id="PR00038">
    <property type="entry name" value="HTHLUXR"/>
</dbReference>
<comment type="caution">
    <text evidence="3">The sequence shown here is derived from an EMBL/GenBank/DDBJ whole genome shotgun (WGS) entry which is preliminary data.</text>
</comment>
<evidence type="ECO:0000259" key="2">
    <source>
        <dbReference type="PROSITE" id="PS50043"/>
    </source>
</evidence>